<keyword evidence="1" id="KW-0812">Transmembrane</keyword>
<evidence type="ECO:0000313" key="2">
    <source>
        <dbReference type="EMBL" id="BAN64730.1"/>
    </source>
</evidence>
<proteinExistence type="evidence at transcript level"/>
<evidence type="ECO:0000256" key="1">
    <source>
        <dbReference type="SAM" id="Phobius"/>
    </source>
</evidence>
<organism evidence="2">
    <name type="scientific">Babesia bovis</name>
    <dbReference type="NCBI Taxonomy" id="5865"/>
    <lineage>
        <taxon>Eukaryota</taxon>
        <taxon>Sar</taxon>
        <taxon>Alveolata</taxon>
        <taxon>Apicomplexa</taxon>
        <taxon>Aconoidasida</taxon>
        <taxon>Piroplasmida</taxon>
        <taxon>Babesiidae</taxon>
        <taxon>Babesia</taxon>
    </lineage>
</organism>
<sequence>MGTKCLSIAITAVLTIFLMFSLTPFWRKTGWVSLASTNALSMSETMSSIRSSTFWAMSALINSRNSVKSMSGFHKVIYIMIEGVIPDQS</sequence>
<protein>
    <submittedName>
        <fullName evidence="2">Uncharacterized protein</fullName>
    </submittedName>
</protein>
<feature type="transmembrane region" description="Helical" evidence="1">
    <location>
        <begin position="6"/>
        <end position="26"/>
    </location>
</feature>
<reference evidence="2" key="1">
    <citation type="journal article" date="2014" name="BMC Genomics">
        <title>The Babesia bovis gene and promoter model: an update from full-length EST analysis.</title>
        <authorList>
            <person name="Yamagishi J."/>
            <person name="Wakaguri H."/>
            <person name="Yokoyama N."/>
            <person name="Yamashita R."/>
            <person name="Suzuki Y."/>
            <person name="Xuan X."/>
            <person name="Igarashi I."/>
        </authorList>
    </citation>
    <scope>NUCLEOTIDE SEQUENCE</scope>
    <source>
        <strain evidence="2">Texas</strain>
    </source>
</reference>
<dbReference type="AlphaFoldDB" id="S6C8B6"/>
<dbReference type="EMBL" id="AK440936">
    <property type="protein sequence ID" value="BAN64730.1"/>
    <property type="molecule type" value="mRNA"/>
</dbReference>
<keyword evidence="1" id="KW-0472">Membrane</keyword>
<accession>S6C8B6</accession>
<keyword evidence="1" id="KW-1133">Transmembrane helix</keyword>
<name>S6C8B6_BABBO</name>